<gene>
    <name evidence="3" type="ORF">MQN93_17910</name>
</gene>
<keyword evidence="4" id="KW-1185">Reference proteome</keyword>
<feature type="region of interest" description="Disordered" evidence="1">
    <location>
        <begin position="48"/>
        <end position="128"/>
    </location>
</feature>
<feature type="compositionally biased region" description="Gly residues" evidence="1">
    <location>
        <begin position="118"/>
        <end position="128"/>
    </location>
</feature>
<name>A0ABS9XJ33_9ACTN</name>
<comment type="caution">
    <text evidence="3">The sequence shown here is derived from an EMBL/GenBank/DDBJ whole genome shotgun (WGS) entry which is preliminary data.</text>
</comment>
<dbReference type="EMBL" id="JALDAX010000006">
    <property type="protein sequence ID" value="MCI3241597.1"/>
    <property type="molecule type" value="Genomic_DNA"/>
</dbReference>
<proteinExistence type="predicted"/>
<dbReference type="RefSeq" id="WP_242710263.1">
    <property type="nucleotide sequence ID" value="NZ_JALDAX010000006.1"/>
</dbReference>
<protein>
    <submittedName>
        <fullName evidence="3">DUF6479 family protein</fullName>
    </submittedName>
</protein>
<evidence type="ECO:0000313" key="3">
    <source>
        <dbReference type="EMBL" id="MCI3241597.1"/>
    </source>
</evidence>
<dbReference type="Proteomes" id="UP001165270">
    <property type="component" value="Unassembled WGS sequence"/>
</dbReference>
<accession>A0ABS9XJ33</accession>
<reference evidence="3" key="1">
    <citation type="submission" date="2022-03" db="EMBL/GenBank/DDBJ databases">
        <title>Streptomyces 7R015 and 7R016 isolated from Barleria lupulina in Thailand.</title>
        <authorList>
            <person name="Kanchanasin P."/>
            <person name="Phongsopitanun W."/>
            <person name="Tanasupawat S."/>
        </authorList>
    </citation>
    <scope>NUCLEOTIDE SEQUENCE</scope>
    <source>
        <strain evidence="3">7R016</strain>
    </source>
</reference>
<feature type="compositionally biased region" description="Basic and acidic residues" evidence="1">
    <location>
        <begin position="70"/>
        <end position="93"/>
    </location>
</feature>
<evidence type="ECO:0000256" key="2">
    <source>
        <dbReference type="SAM" id="Phobius"/>
    </source>
</evidence>
<keyword evidence="2" id="KW-1133">Transmembrane helix</keyword>
<dbReference type="InterPro" id="IPR045513">
    <property type="entry name" value="DUF6479"/>
</dbReference>
<keyword evidence="2" id="KW-0472">Membrane</keyword>
<dbReference type="Pfam" id="PF20087">
    <property type="entry name" value="DUF6479"/>
    <property type="match status" value="1"/>
</dbReference>
<organism evidence="3 4">
    <name type="scientific">Streptomyces spinosisporus</name>
    <dbReference type="NCBI Taxonomy" id="2927582"/>
    <lineage>
        <taxon>Bacteria</taxon>
        <taxon>Bacillati</taxon>
        <taxon>Actinomycetota</taxon>
        <taxon>Actinomycetes</taxon>
        <taxon>Kitasatosporales</taxon>
        <taxon>Streptomycetaceae</taxon>
        <taxon>Streptomyces</taxon>
    </lineage>
</organism>
<feature type="transmembrane region" description="Helical" evidence="2">
    <location>
        <begin position="20"/>
        <end position="41"/>
    </location>
</feature>
<sequence>MTGYTAEMTMLQNDMAATNAGGVIAVLVVGLVLVGGLIWAIRFGMKARRREPRAPRRGEHPTLPSSGPVHETHQVREPHEVPRAADESERLTPHELGAPGSTRSPDQRRRRWSRGSSGSFGSGGSGGE</sequence>
<keyword evidence="2" id="KW-0812">Transmembrane</keyword>
<evidence type="ECO:0000313" key="4">
    <source>
        <dbReference type="Proteomes" id="UP001165270"/>
    </source>
</evidence>
<evidence type="ECO:0000256" key="1">
    <source>
        <dbReference type="SAM" id="MobiDB-lite"/>
    </source>
</evidence>